<feature type="domain" description="Sulfatase N-terminal" evidence="8">
    <location>
        <begin position="27"/>
        <end position="370"/>
    </location>
</feature>
<keyword evidence="6" id="KW-0106">Calcium</keyword>
<evidence type="ECO:0000259" key="8">
    <source>
        <dbReference type="Pfam" id="PF00884"/>
    </source>
</evidence>
<evidence type="ECO:0000256" key="2">
    <source>
        <dbReference type="ARBA" id="ARBA00008779"/>
    </source>
</evidence>
<dbReference type="FunCoup" id="A0A6J3BQ82">
    <property type="interactions" value="263"/>
</dbReference>
<keyword evidence="4 7" id="KW-0732">Signal</keyword>
<proteinExistence type="inferred from homology"/>
<gene>
    <name evidence="10 11" type="primary">LOC113509107</name>
</gene>
<dbReference type="RefSeq" id="XP_052751588.1">
    <property type="nucleotide sequence ID" value="XM_052895628.1"/>
</dbReference>
<name>A0A6J3BQ82_GALME</name>
<dbReference type="PANTHER" id="PTHR45953">
    <property type="entry name" value="IDURONATE 2-SULFATASE"/>
    <property type="match status" value="1"/>
</dbReference>
<evidence type="ECO:0000313" key="9">
    <source>
        <dbReference type="Proteomes" id="UP001652740"/>
    </source>
</evidence>
<evidence type="ECO:0000313" key="11">
    <source>
        <dbReference type="RefSeq" id="XP_052751588.1"/>
    </source>
</evidence>
<sequence length="511" mass="58927">MLEICVNLCFTILFLLHPYGASIQKHNVLIILIDDLRHLSDKDIFLPNIDKIAANGINFENAYAQQALCAPSRNSLLTGRRPDSLRLYDFYNYWRVKVGNFTTIPQFYKENGFETYSVGKVFHPGASSNFTDDYPLSWSHVPYHPPTEQYKDAAVCKDKETLRYQKNLICPVKVEIQPGKSLPDLESLEHAIRIINERNSSKPFMLAIGFHKPHIPLKFPKKYLERVPIQTVHPPQQPNKPEGLPTVSWHPWTDVRHRDDIKRLNISFPYGTMPTDWTLRIRQSYYAAATYIDDLVGKLMAAVNKNNTIVLLTSDHGWSLGENGLWAKYSNFNVALKVPLIFNVPGMPHKSIETPVELIDIFPTLAELSGLSSNIPKCTCDDKRLLCFEGNSLVSLMGMNRFNISVKSKSFALSQYPRPSVHPKSNSDKPRLKDIKIMGYSIKTKRFRYTEWISFNNTLFTRDWNKVYALELYDHSFDPEETKNVYLQPKYKRIVKYLSTILRSRVNICDN</sequence>
<organism evidence="9 10">
    <name type="scientific">Galleria mellonella</name>
    <name type="common">Greater wax moth</name>
    <dbReference type="NCBI Taxonomy" id="7137"/>
    <lineage>
        <taxon>Eukaryota</taxon>
        <taxon>Metazoa</taxon>
        <taxon>Ecdysozoa</taxon>
        <taxon>Arthropoda</taxon>
        <taxon>Hexapoda</taxon>
        <taxon>Insecta</taxon>
        <taxon>Pterygota</taxon>
        <taxon>Neoptera</taxon>
        <taxon>Endopterygota</taxon>
        <taxon>Lepidoptera</taxon>
        <taxon>Glossata</taxon>
        <taxon>Ditrysia</taxon>
        <taxon>Pyraloidea</taxon>
        <taxon>Pyralidae</taxon>
        <taxon>Galleriinae</taxon>
        <taxon>Galleria</taxon>
    </lineage>
</organism>
<dbReference type="GO" id="GO:0005737">
    <property type="term" value="C:cytoplasm"/>
    <property type="evidence" value="ECO:0007669"/>
    <property type="project" value="TreeGrafter"/>
</dbReference>
<dbReference type="RefSeq" id="XP_031763478.2">
    <property type="nucleotide sequence ID" value="XM_031907618.2"/>
</dbReference>
<evidence type="ECO:0000256" key="3">
    <source>
        <dbReference type="ARBA" id="ARBA00022723"/>
    </source>
</evidence>
<evidence type="ECO:0000256" key="7">
    <source>
        <dbReference type="SAM" id="SignalP"/>
    </source>
</evidence>
<evidence type="ECO:0000256" key="6">
    <source>
        <dbReference type="ARBA" id="ARBA00022837"/>
    </source>
</evidence>
<dbReference type="PROSITE" id="PS00523">
    <property type="entry name" value="SULFATASE_1"/>
    <property type="match status" value="1"/>
</dbReference>
<dbReference type="Proteomes" id="UP001652740">
    <property type="component" value="Unplaced"/>
</dbReference>
<dbReference type="GO" id="GO:0004423">
    <property type="term" value="F:iduronate-2-sulfatase activity"/>
    <property type="evidence" value="ECO:0007669"/>
    <property type="project" value="InterPro"/>
</dbReference>
<dbReference type="PANTHER" id="PTHR45953:SF1">
    <property type="entry name" value="IDURONATE 2-SULFATASE"/>
    <property type="match status" value="1"/>
</dbReference>
<feature type="chain" id="PRO_5045019422" evidence="7">
    <location>
        <begin position="24"/>
        <end position="511"/>
    </location>
</feature>
<dbReference type="Pfam" id="PF00884">
    <property type="entry name" value="Sulfatase"/>
    <property type="match status" value="1"/>
</dbReference>
<dbReference type="InterPro" id="IPR035874">
    <property type="entry name" value="IDS"/>
</dbReference>
<dbReference type="AlphaFoldDB" id="A0A6J3BQ82"/>
<keyword evidence="3" id="KW-0479">Metal-binding</keyword>
<comment type="similarity">
    <text evidence="2">Belongs to the sulfatase family.</text>
</comment>
<dbReference type="CDD" id="cd16030">
    <property type="entry name" value="iduronate-2-sulfatase"/>
    <property type="match status" value="1"/>
</dbReference>
<reference evidence="10 11" key="1">
    <citation type="submission" date="2025-05" db="UniProtKB">
        <authorList>
            <consortium name="RefSeq"/>
        </authorList>
    </citation>
    <scope>IDENTIFICATION</scope>
    <source>
        <tissue evidence="10 11">Whole larvae</tissue>
    </source>
</reference>
<evidence type="ECO:0000313" key="10">
    <source>
        <dbReference type="RefSeq" id="XP_031763478.2"/>
    </source>
</evidence>
<dbReference type="KEGG" id="gmw:113509107"/>
<accession>A0A6J3BQ82</accession>
<protein>
    <submittedName>
        <fullName evidence="10 11">Iduronate 2-sulfatase</fullName>
    </submittedName>
</protein>
<evidence type="ECO:0000256" key="4">
    <source>
        <dbReference type="ARBA" id="ARBA00022729"/>
    </source>
</evidence>
<dbReference type="InParanoid" id="A0A6J3BQ82"/>
<comment type="cofactor">
    <cofactor evidence="1">
        <name>Ca(2+)</name>
        <dbReference type="ChEBI" id="CHEBI:29108"/>
    </cofactor>
</comment>
<dbReference type="SUPFAM" id="SSF53649">
    <property type="entry name" value="Alkaline phosphatase-like"/>
    <property type="match status" value="1"/>
</dbReference>
<feature type="signal peptide" evidence="7">
    <location>
        <begin position="1"/>
        <end position="23"/>
    </location>
</feature>
<dbReference type="InterPro" id="IPR017850">
    <property type="entry name" value="Alkaline_phosphatase_core_sf"/>
</dbReference>
<dbReference type="InterPro" id="IPR024607">
    <property type="entry name" value="Sulfatase_CS"/>
</dbReference>
<dbReference type="GeneID" id="113509107"/>
<keyword evidence="5" id="KW-0378">Hydrolase</keyword>
<keyword evidence="9" id="KW-1185">Reference proteome</keyword>
<dbReference type="Gene3D" id="3.40.720.10">
    <property type="entry name" value="Alkaline Phosphatase, subunit A"/>
    <property type="match status" value="1"/>
</dbReference>
<dbReference type="GO" id="GO:0046872">
    <property type="term" value="F:metal ion binding"/>
    <property type="evidence" value="ECO:0007669"/>
    <property type="project" value="UniProtKB-KW"/>
</dbReference>
<dbReference type="InterPro" id="IPR000917">
    <property type="entry name" value="Sulfatase_N"/>
</dbReference>
<evidence type="ECO:0000256" key="5">
    <source>
        <dbReference type="ARBA" id="ARBA00022801"/>
    </source>
</evidence>
<evidence type="ECO:0000256" key="1">
    <source>
        <dbReference type="ARBA" id="ARBA00001913"/>
    </source>
</evidence>